<dbReference type="PANTHER" id="PTHR37691:SF1">
    <property type="entry name" value="BLR3518 PROTEIN"/>
    <property type="match status" value="1"/>
</dbReference>
<dbReference type="InterPro" id="IPR003787">
    <property type="entry name" value="Sulphur_relay_DsrE/F-like"/>
</dbReference>
<dbReference type="PANTHER" id="PTHR37691">
    <property type="entry name" value="BLR3518 PROTEIN"/>
    <property type="match status" value="1"/>
</dbReference>
<proteinExistence type="predicted"/>
<protein>
    <submittedName>
        <fullName evidence="1">DsrE/DsrF-like family protein</fullName>
    </submittedName>
</protein>
<accession>A0A1J5RQB4</accession>
<comment type="caution">
    <text evidence="1">The sequence shown here is derived from an EMBL/GenBank/DDBJ whole genome shotgun (WGS) entry which is preliminary data.</text>
</comment>
<dbReference type="SUPFAM" id="SSF75169">
    <property type="entry name" value="DsrEFH-like"/>
    <property type="match status" value="1"/>
</dbReference>
<dbReference type="Gene3D" id="3.40.1260.10">
    <property type="entry name" value="DsrEFH-like"/>
    <property type="match status" value="1"/>
</dbReference>
<dbReference type="EMBL" id="MLJW01000298">
    <property type="protein sequence ID" value="OIQ90261.1"/>
    <property type="molecule type" value="Genomic_DNA"/>
</dbReference>
<reference evidence="1" key="1">
    <citation type="submission" date="2016-10" db="EMBL/GenBank/DDBJ databases">
        <title>Sequence of Gallionella enrichment culture.</title>
        <authorList>
            <person name="Poehlein A."/>
            <person name="Muehling M."/>
            <person name="Daniel R."/>
        </authorList>
    </citation>
    <scope>NUCLEOTIDE SEQUENCE</scope>
</reference>
<dbReference type="InterPro" id="IPR027396">
    <property type="entry name" value="DsrEFH-like"/>
</dbReference>
<sequence length="171" mass="18644">MNMLKSWLTTILGTMAILGAAPVYAATQPDPIHIDIPVHFKNNEAYVVFNLDHPAFVGDHPVGMLYMHLLADHMKAMGTKGKIIGVFHGPAAYMVLNDNAYDEARHVTTGNPYAQLVAGLEKQGVQIEECGYSMKVHHWGNANLLPGVLVNSGAIGRITQLVQEGYVQIQP</sequence>
<dbReference type="AlphaFoldDB" id="A0A1J5RQB4"/>
<dbReference type="Pfam" id="PF02635">
    <property type="entry name" value="DsrE"/>
    <property type="match status" value="1"/>
</dbReference>
<evidence type="ECO:0000313" key="1">
    <source>
        <dbReference type="EMBL" id="OIQ90261.1"/>
    </source>
</evidence>
<organism evidence="1">
    <name type="scientific">mine drainage metagenome</name>
    <dbReference type="NCBI Taxonomy" id="410659"/>
    <lineage>
        <taxon>unclassified sequences</taxon>
        <taxon>metagenomes</taxon>
        <taxon>ecological metagenomes</taxon>
    </lineage>
</organism>
<name>A0A1J5RQB4_9ZZZZ</name>
<gene>
    <name evidence="1" type="ORF">GALL_278340</name>
</gene>